<dbReference type="Proteomes" id="UP000553888">
    <property type="component" value="Unassembled WGS sequence"/>
</dbReference>
<accession>A0A852Y7M9</accession>
<proteinExistence type="predicted"/>
<feature type="region of interest" description="Disordered" evidence="1">
    <location>
        <begin position="61"/>
        <end position="93"/>
    </location>
</feature>
<keyword evidence="4" id="KW-1185">Reference proteome</keyword>
<dbReference type="RefSeq" id="WP_179565731.1">
    <property type="nucleotide sequence ID" value="NZ_JACBZY010000001.1"/>
</dbReference>
<keyword evidence="2" id="KW-1133">Transmembrane helix</keyword>
<evidence type="ECO:0000256" key="2">
    <source>
        <dbReference type="SAM" id="Phobius"/>
    </source>
</evidence>
<dbReference type="EMBL" id="JACBZY010000001">
    <property type="protein sequence ID" value="NYG98353.1"/>
    <property type="molecule type" value="Genomic_DNA"/>
</dbReference>
<organism evidence="3 4">
    <name type="scientific">Schumannella luteola</name>
    <dbReference type="NCBI Taxonomy" id="472059"/>
    <lineage>
        <taxon>Bacteria</taxon>
        <taxon>Bacillati</taxon>
        <taxon>Actinomycetota</taxon>
        <taxon>Actinomycetes</taxon>
        <taxon>Micrococcales</taxon>
        <taxon>Microbacteriaceae</taxon>
        <taxon>Schumannella</taxon>
    </lineage>
</organism>
<evidence type="ECO:0000313" key="4">
    <source>
        <dbReference type="Proteomes" id="UP000553888"/>
    </source>
</evidence>
<feature type="compositionally biased region" description="Low complexity" evidence="1">
    <location>
        <begin position="374"/>
        <end position="388"/>
    </location>
</feature>
<evidence type="ECO:0000256" key="1">
    <source>
        <dbReference type="SAM" id="MobiDB-lite"/>
    </source>
</evidence>
<feature type="region of interest" description="Disordered" evidence="1">
    <location>
        <begin position="358"/>
        <end position="399"/>
    </location>
</feature>
<evidence type="ECO:0008006" key="5">
    <source>
        <dbReference type="Google" id="ProtNLM"/>
    </source>
</evidence>
<reference evidence="3 4" key="1">
    <citation type="submission" date="2020-07" db="EMBL/GenBank/DDBJ databases">
        <title>Sequencing the genomes of 1000 actinobacteria strains.</title>
        <authorList>
            <person name="Klenk H.-P."/>
        </authorList>
    </citation>
    <scope>NUCLEOTIDE SEQUENCE [LARGE SCALE GENOMIC DNA]</scope>
    <source>
        <strain evidence="3 4">DSM 23141</strain>
    </source>
</reference>
<keyword evidence="2" id="KW-0472">Membrane</keyword>
<evidence type="ECO:0000313" key="3">
    <source>
        <dbReference type="EMBL" id="NYG98353.1"/>
    </source>
</evidence>
<comment type="caution">
    <text evidence="3">The sequence shown here is derived from an EMBL/GenBank/DDBJ whole genome shotgun (WGS) entry which is preliminary data.</text>
</comment>
<feature type="transmembrane region" description="Helical" evidence="2">
    <location>
        <begin position="326"/>
        <end position="348"/>
    </location>
</feature>
<keyword evidence="2" id="KW-0812">Transmembrane</keyword>
<name>A0A852Y7M9_9MICO</name>
<gene>
    <name evidence="3" type="ORF">BJ979_000979</name>
</gene>
<dbReference type="AlphaFoldDB" id="A0A852Y7M9"/>
<protein>
    <recommendedName>
        <fullName evidence="5">DUF916 domain-containing protein</fullName>
    </recommendedName>
</protein>
<sequence length="399" mass="39340">MTHSPHRAAVRRAPRLLAALALGAAFVVVGGAVGLDAVAASAAAPVSATVSSAVSRPGASALPTADAAAGPSWSVAPVPASDGSPRPNFDYSADPGEVIDDAIQITNTGAITLDLDVYAADAFTTREGNIDLLAAGEKSVDGGSWIAVAQPSVVLDPGQSATVPFAVTVPLGAKPGDHPAGVVASLSTGGDATVQVDRRLGSRVQLRVSGAVEPAIALGEPRLDFGGALNPLALGDATVTYTVKNTGNVRVTAGALVTLGGPLGLGATSTADQLPEILPGSQIEVRRTVTGVAALFVLTAEVRLAPESVGIGATVLPAITRSATVAAVPVIPLAVLLLAAAAVVFVVLRLRRRRAAAATPAPAPAPVLGEGAGDADSGASPDTDTDTGAEAKEPAVTRG</sequence>
<feature type="compositionally biased region" description="Basic and acidic residues" evidence="1">
    <location>
        <begin position="389"/>
        <end position="399"/>
    </location>
</feature>